<feature type="transmembrane region" description="Helical" evidence="1">
    <location>
        <begin position="20"/>
        <end position="44"/>
    </location>
</feature>
<keyword evidence="3" id="KW-1185">Reference proteome</keyword>
<dbReference type="PANTHER" id="PTHR35394:SF5">
    <property type="entry name" value="DUF3176 DOMAIN-CONTAINING PROTEIN"/>
    <property type="match status" value="1"/>
</dbReference>
<dbReference type="AlphaFoldDB" id="A0A8H6NRD3"/>
<name>A0A8H6NRD3_9PEZI</name>
<sequence>MILLPMYDNQALTSWTLPVSFNAIVSTLGAISRASLAFAISACISQGKWNWYRKTQDNVVVFDRFEEASRGPWGSLRLLWWTKFKTFTAIGALTAVILIGFEPFLQAIVTFSGEWDLSNIATIGKTQVLDAGNYGVVLHAGPTAAFPLPEPWELFGVVTMVPEYDFGALAAIWEGFSDLSSTDIMRPNFNCSTGNCTWPPFASLAVCSSCNDISSLLTKSEGSAEIGDPAALTIPWKNNSNIRLYGDTDYMRYSIPQLNLNISNRKGFCSENRSVHQSAKITARATCRPDETISFGDLKTLIISHAMLQSSQRYRQGQERWNDSVVTAEECALYFCTNIYKSEVKQGVLEETVLKSYSNRNLESYTTGFPGLIGNYKAFNQNVSYSLYNPERLDSERIDLQLVISKEDFFAATKIEETANLHFNITYNTTGSLIDYFVQEFSRPPADGHQLIYSNYPPERPPIMTGLGASTNVTKTFENVAASLTKWMRNRSLKEEPFTGVEKRWVVRIRVNWEYLILPIFALLGGCVFCLVSITETRGLGLPAWRGSALATLAYGLDAESRALLRGEGEMTQLEDQARALEVKFVDSEKGPQLVHEKQDVVEAGEGQDRLA</sequence>
<evidence type="ECO:0000256" key="1">
    <source>
        <dbReference type="SAM" id="Phobius"/>
    </source>
</evidence>
<keyword evidence="1" id="KW-0472">Membrane</keyword>
<evidence type="ECO:0000313" key="3">
    <source>
        <dbReference type="Proteomes" id="UP000654918"/>
    </source>
</evidence>
<dbReference type="Proteomes" id="UP000654918">
    <property type="component" value="Unassembled WGS sequence"/>
</dbReference>
<reference evidence="2" key="1">
    <citation type="journal article" date="2020" name="Phytopathology">
        <title>Genome Sequence Resources of Colletotrichum truncatum, C. plurivorum, C. musicola, and C. sojae: Four Species Pathogenic to Soybean (Glycine max).</title>
        <authorList>
            <person name="Rogerio F."/>
            <person name="Boufleur T.R."/>
            <person name="Ciampi-Guillardi M."/>
            <person name="Sukno S.A."/>
            <person name="Thon M.R."/>
            <person name="Massola Junior N.S."/>
            <person name="Baroncelli R."/>
        </authorList>
    </citation>
    <scope>NUCLEOTIDE SEQUENCE</scope>
    <source>
        <strain evidence="2">LFN00145</strain>
    </source>
</reference>
<dbReference type="PANTHER" id="PTHR35394">
    <property type="entry name" value="DUF3176 DOMAIN-CONTAINING PROTEIN"/>
    <property type="match status" value="1"/>
</dbReference>
<dbReference type="EMBL" id="WIGO01000004">
    <property type="protein sequence ID" value="KAF6841144.1"/>
    <property type="molecule type" value="Genomic_DNA"/>
</dbReference>
<accession>A0A8H6NRD3</accession>
<protein>
    <submittedName>
        <fullName evidence="2">Uncharacterized protein</fullName>
    </submittedName>
</protein>
<organism evidence="2 3">
    <name type="scientific">Colletotrichum plurivorum</name>
    <dbReference type="NCBI Taxonomy" id="2175906"/>
    <lineage>
        <taxon>Eukaryota</taxon>
        <taxon>Fungi</taxon>
        <taxon>Dikarya</taxon>
        <taxon>Ascomycota</taxon>
        <taxon>Pezizomycotina</taxon>
        <taxon>Sordariomycetes</taxon>
        <taxon>Hypocreomycetidae</taxon>
        <taxon>Glomerellales</taxon>
        <taxon>Glomerellaceae</taxon>
        <taxon>Colletotrichum</taxon>
        <taxon>Colletotrichum orchidearum species complex</taxon>
    </lineage>
</organism>
<proteinExistence type="predicted"/>
<gene>
    <name evidence="2" type="ORF">CPLU01_00705</name>
</gene>
<comment type="caution">
    <text evidence="2">The sequence shown here is derived from an EMBL/GenBank/DDBJ whole genome shotgun (WGS) entry which is preliminary data.</text>
</comment>
<dbReference type="InterPro" id="IPR021514">
    <property type="entry name" value="DUF3176"/>
</dbReference>
<evidence type="ECO:0000313" key="2">
    <source>
        <dbReference type="EMBL" id="KAF6841144.1"/>
    </source>
</evidence>
<dbReference type="Pfam" id="PF11374">
    <property type="entry name" value="DUF3176"/>
    <property type="match status" value="1"/>
</dbReference>
<keyword evidence="1" id="KW-0812">Transmembrane</keyword>
<keyword evidence="1" id="KW-1133">Transmembrane helix</keyword>